<keyword evidence="8" id="KW-0156">Chromatin regulator</keyword>
<dbReference type="Pfam" id="PF12057">
    <property type="entry name" value="BAG6"/>
    <property type="match status" value="1"/>
</dbReference>
<comment type="subcellular location">
    <subcellularLocation>
        <location evidence="2">Cytoplasm</location>
        <location evidence="2">Cytosol</location>
    </subcellularLocation>
    <subcellularLocation>
        <location evidence="1">Nucleus</location>
    </subcellularLocation>
    <subcellularLocation>
        <location evidence="3">Secreted</location>
        <location evidence="3">Extracellular exosome</location>
    </subcellularLocation>
</comment>
<dbReference type="PANTHER" id="PTHR15204:SF0">
    <property type="entry name" value="LARGE PROLINE-RICH PROTEIN BAG6"/>
    <property type="match status" value="1"/>
</dbReference>
<feature type="compositionally biased region" description="Low complexity" evidence="12">
    <location>
        <begin position="309"/>
        <end position="335"/>
    </location>
</feature>
<evidence type="ECO:0000256" key="2">
    <source>
        <dbReference type="ARBA" id="ARBA00004514"/>
    </source>
</evidence>
<protein>
    <recommendedName>
        <fullName evidence="11">BCL2-associated athanogene 6</fullName>
    </recommendedName>
</protein>
<dbReference type="GO" id="GO:0031593">
    <property type="term" value="F:polyubiquitin modification-dependent protein binding"/>
    <property type="evidence" value="ECO:0007669"/>
    <property type="project" value="TreeGrafter"/>
</dbReference>
<dbReference type="InterPro" id="IPR029071">
    <property type="entry name" value="Ubiquitin-like_domsf"/>
</dbReference>
<dbReference type="STRING" id="307972.A0A2G8LDD6"/>
<sequence>MERCISLPHNKGLHASWTGSLGVKSHHVGCYSKDIRFKHKEFLCRTRFGIFTDCAFPIQITVKDFKAKIATSVNIPATTQRLIFRGRVLKDEKKLAEYQCHGQVIHLVEKPPPSSTTGSTSRSASSSSNRVGSSSDGQNNFFLGAVHLPAEVTDPAEIQQTVQQVLSGMGDLGRNARVTSRSSADGSSVDVHINLGPIAIQTPLTPAQLRMNQIRNMLRQANTAINTLEAALRSSPTSTPVSNAVNSVHSSPSTSAASTSQTQSRSTTTAAASQAENTSASSSSTSSTRTPGGSSPSAGRSSQPQNDNRPPTSSSSTSQSRPQSQQSTQTSARPSLPNPRTTDLAEVLGEIFSLERRLRPHMDHYHRLLVDQPVYESGSEELQRARTVQSVCSQVMHYISHIYHAMSDFNVCLLSQPPRVATVVNTPSPIGPFPVSFVGSPFSMSRGGQGSTASSQPRGGQGSTPSSQPSSTTQASTTGGSSSTTSSSSGSTPRSFFPSFMVRTATPGSQPGTANQSAQPSGPRPQTAGPQPFGPRPLPTIGPRVMTPPGGRMNDGNRTFHIRGPQIEIRQLNSAGGQQGITALTPQMMQNIAQVIMQQIQQVGRSTTTTTSTPSTPTTSTTPTSGVTDAPSEQNNATQAPAETTTTTTTSPPPSETPQDQSGQATTAGQGNVPRTVRVQVTQHGQVGQPGGPSVRVRLPGHVRVQTASGVRPAAGGTRPSAPRATPTTTSTTSSGNSTPVGGSGSTSSTNTTSQSTPRPLPTMNPLILGMWDPFLPCQSRHRNAGNRPDAAGRASSQPQAPHQGQQRAQQSAQGQAPQPSGLMPGNFADVISGVMNALTSQGMLGSTQPSTSSEATSSSASSSSSQTTTSGSVPAPVPADFMFQMLNQMSSRDASPENPQTLEELFSGITQIGEQQGFLNEMAAALSRALRVNDVSQVMMGNTEPVSRIRPSVVQFINTRILQGADPTPTNIRNASRRIIADSRLELIEILGDQQTLHNTDALATYSYFLEEVLNDIMTISVGENAVSTDDFGDRLVEHLQLSMHSGLQLIMYLYGGEREMRQFMFERMVAWATSIGVPGGEMLGIMISSHLTRMLANMRVTQADIMRYVIKNGEQRGRADLPMPLPESTVAKEPASSNSSDTMETARESSPESMDVDDADSREAAAVTPAGTSSRAGSSRPLGRRPPPSLGAGWEAVVPPNWVPVMTQDIQRQRRQAPQGPFSDAYLQGLPPKRIKLEHDNHTTAAQGTSSFVRETLRRAVANSGLQPLSSIDTLLHEAENSNAIQSACDEQMKSALKQRMRSDPDYDPQRFPSTDKYLQK</sequence>
<dbReference type="GO" id="GO:0051787">
    <property type="term" value="F:misfolded protein binding"/>
    <property type="evidence" value="ECO:0007669"/>
    <property type="project" value="TreeGrafter"/>
</dbReference>
<feature type="region of interest" description="Disordered" evidence="12">
    <location>
        <begin position="107"/>
        <end position="136"/>
    </location>
</feature>
<evidence type="ECO:0000256" key="3">
    <source>
        <dbReference type="ARBA" id="ARBA00004550"/>
    </source>
</evidence>
<feature type="region of interest" description="Disordered" evidence="12">
    <location>
        <begin position="707"/>
        <end position="829"/>
    </location>
</feature>
<evidence type="ECO:0000259" key="13">
    <source>
        <dbReference type="PROSITE" id="PS50053"/>
    </source>
</evidence>
<dbReference type="InterPro" id="IPR021925">
    <property type="entry name" value="BAG6"/>
</dbReference>
<dbReference type="GO" id="GO:0006915">
    <property type="term" value="P:apoptotic process"/>
    <property type="evidence" value="ECO:0007669"/>
    <property type="project" value="UniProtKB-KW"/>
</dbReference>
<evidence type="ECO:0000256" key="6">
    <source>
        <dbReference type="ARBA" id="ARBA00022525"/>
    </source>
</evidence>
<feature type="compositionally biased region" description="Polar residues" evidence="12">
    <location>
        <begin position="660"/>
        <end position="670"/>
    </location>
</feature>
<feature type="compositionally biased region" description="Low complexity" evidence="12">
    <location>
        <begin position="115"/>
        <end position="135"/>
    </location>
</feature>
<feature type="compositionally biased region" description="Low complexity" evidence="12">
    <location>
        <begin position="454"/>
        <end position="495"/>
    </location>
</feature>
<feature type="region of interest" description="Disordered" evidence="12">
    <location>
        <begin position="441"/>
        <end position="558"/>
    </location>
</feature>
<dbReference type="GO" id="GO:0006325">
    <property type="term" value="P:chromatin organization"/>
    <property type="evidence" value="ECO:0007669"/>
    <property type="project" value="UniProtKB-KW"/>
</dbReference>
<feature type="compositionally biased region" description="Polar residues" evidence="12">
    <location>
        <begin position="235"/>
        <end position="249"/>
    </location>
</feature>
<dbReference type="GO" id="GO:0036503">
    <property type="term" value="P:ERAD pathway"/>
    <property type="evidence" value="ECO:0007669"/>
    <property type="project" value="TreeGrafter"/>
</dbReference>
<feature type="compositionally biased region" description="Low complexity" evidence="12">
    <location>
        <begin position="605"/>
        <end position="625"/>
    </location>
</feature>
<dbReference type="GO" id="GO:0005634">
    <property type="term" value="C:nucleus"/>
    <property type="evidence" value="ECO:0007669"/>
    <property type="project" value="UniProtKB-SubCell"/>
</dbReference>
<dbReference type="PANTHER" id="PTHR15204">
    <property type="entry name" value="LARGE PROLINE-RICH PROTEIN BAG6"/>
    <property type="match status" value="1"/>
</dbReference>
<keyword evidence="4" id="KW-0813">Transport</keyword>
<feature type="domain" description="Ubiquitin-like" evidence="13">
    <location>
        <begin position="61"/>
        <end position="98"/>
    </location>
</feature>
<evidence type="ECO:0000256" key="7">
    <source>
        <dbReference type="ARBA" id="ARBA00022703"/>
    </source>
</evidence>
<dbReference type="Gene3D" id="3.10.20.90">
    <property type="entry name" value="Phosphatidylinositol 3-kinase Catalytic Subunit, Chain A, domain 1"/>
    <property type="match status" value="1"/>
</dbReference>
<gene>
    <name evidence="14" type="ORF">BSL78_04784</name>
</gene>
<feature type="compositionally biased region" description="Low complexity" evidence="12">
    <location>
        <begin position="717"/>
        <end position="758"/>
    </location>
</feature>
<feature type="compositionally biased region" description="Low complexity" evidence="12">
    <location>
        <begin position="795"/>
        <end position="822"/>
    </location>
</feature>
<feature type="compositionally biased region" description="Low complexity" evidence="12">
    <location>
        <begin position="847"/>
        <end position="873"/>
    </location>
</feature>
<dbReference type="EMBL" id="MRZV01000117">
    <property type="protein sequence ID" value="PIK58278.1"/>
    <property type="molecule type" value="Genomic_DNA"/>
</dbReference>
<evidence type="ECO:0000256" key="12">
    <source>
        <dbReference type="SAM" id="MobiDB-lite"/>
    </source>
</evidence>
<evidence type="ECO:0000313" key="15">
    <source>
        <dbReference type="Proteomes" id="UP000230750"/>
    </source>
</evidence>
<dbReference type="InterPro" id="IPR000626">
    <property type="entry name" value="Ubiquitin-like_dom"/>
</dbReference>
<dbReference type="GO" id="GO:0005576">
    <property type="term" value="C:extracellular region"/>
    <property type="evidence" value="ECO:0007669"/>
    <property type="project" value="UniProtKB-SubCell"/>
</dbReference>
<keyword evidence="6" id="KW-0964">Secreted</keyword>
<feature type="region of interest" description="Disordered" evidence="12">
    <location>
        <begin position="235"/>
        <end position="341"/>
    </location>
</feature>
<evidence type="ECO:0000256" key="1">
    <source>
        <dbReference type="ARBA" id="ARBA00004123"/>
    </source>
</evidence>
<feature type="region of interest" description="Disordered" evidence="12">
    <location>
        <begin position="1294"/>
        <end position="1323"/>
    </location>
</feature>
<dbReference type="GO" id="GO:0071818">
    <property type="term" value="C:BAT3 complex"/>
    <property type="evidence" value="ECO:0007669"/>
    <property type="project" value="TreeGrafter"/>
</dbReference>
<evidence type="ECO:0000313" key="14">
    <source>
        <dbReference type="EMBL" id="PIK58278.1"/>
    </source>
</evidence>
<dbReference type="OrthoDB" id="1885901at2759"/>
<dbReference type="Pfam" id="PF00240">
    <property type="entry name" value="ubiquitin"/>
    <property type="match status" value="1"/>
</dbReference>
<keyword evidence="7" id="KW-0053">Apoptosis</keyword>
<dbReference type="PROSITE" id="PS50053">
    <property type="entry name" value="UBIQUITIN_2"/>
    <property type="match status" value="1"/>
</dbReference>
<evidence type="ECO:0000256" key="10">
    <source>
        <dbReference type="ARBA" id="ARBA00023242"/>
    </source>
</evidence>
<name>A0A2G8LDD6_STIJA</name>
<proteinExistence type="predicted"/>
<feature type="compositionally biased region" description="Low complexity" evidence="12">
    <location>
        <begin position="638"/>
        <end position="650"/>
    </location>
</feature>
<accession>A0A2G8LDD6</accession>
<keyword evidence="5" id="KW-0963">Cytoplasm</keyword>
<reference evidence="14 15" key="1">
    <citation type="journal article" date="2017" name="PLoS Biol.">
        <title>The sea cucumber genome provides insights into morphological evolution and visceral regeneration.</title>
        <authorList>
            <person name="Zhang X."/>
            <person name="Sun L."/>
            <person name="Yuan J."/>
            <person name="Sun Y."/>
            <person name="Gao Y."/>
            <person name="Zhang L."/>
            <person name="Li S."/>
            <person name="Dai H."/>
            <person name="Hamel J.F."/>
            <person name="Liu C."/>
            <person name="Yu Y."/>
            <person name="Liu S."/>
            <person name="Lin W."/>
            <person name="Guo K."/>
            <person name="Jin S."/>
            <person name="Xu P."/>
            <person name="Storey K.B."/>
            <person name="Huan P."/>
            <person name="Zhang T."/>
            <person name="Zhou Y."/>
            <person name="Zhang J."/>
            <person name="Lin C."/>
            <person name="Li X."/>
            <person name="Xing L."/>
            <person name="Huo D."/>
            <person name="Sun M."/>
            <person name="Wang L."/>
            <person name="Mercier A."/>
            <person name="Li F."/>
            <person name="Yang H."/>
            <person name="Xiang J."/>
        </authorList>
    </citation>
    <scope>NUCLEOTIDE SEQUENCE [LARGE SCALE GENOMIC DNA]</scope>
    <source>
        <strain evidence="14">Shaxun</strain>
        <tissue evidence="14">Muscle</tissue>
    </source>
</reference>
<keyword evidence="9" id="KW-0143">Chaperone</keyword>
<keyword evidence="15" id="KW-1185">Reference proteome</keyword>
<evidence type="ECO:0000256" key="5">
    <source>
        <dbReference type="ARBA" id="ARBA00022490"/>
    </source>
</evidence>
<dbReference type="SUPFAM" id="SSF54236">
    <property type="entry name" value="Ubiquitin-like"/>
    <property type="match status" value="1"/>
</dbReference>
<dbReference type="Proteomes" id="UP000230750">
    <property type="component" value="Unassembled WGS sequence"/>
</dbReference>
<feature type="compositionally biased region" description="Low complexity" evidence="12">
    <location>
        <begin position="250"/>
        <end position="302"/>
    </location>
</feature>
<evidence type="ECO:0000256" key="11">
    <source>
        <dbReference type="ARBA" id="ARBA00030033"/>
    </source>
</evidence>
<evidence type="ECO:0000256" key="8">
    <source>
        <dbReference type="ARBA" id="ARBA00022853"/>
    </source>
</evidence>
<dbReference type="SMART" id="SM00213">
    <property type="entry name" value="UBQ"/>
    <property type="match status" value="1"/>
</dbReference>
<feature type="compositionally biased region" description="Polar residues" evidence="12">
    <location>
        <begin position="506"/>
        <end position="520"/>
    </location>
</feature>
<feature type="region of interest" description="Disordered" evidence="12">
    <location>
        <begin position="1119"/>
        <end position="1198"/>
    </location>
</feature>
<organism evidence="14 15">
    <name type="scientific">Stichopus japonicus</name>
    <name type="common">Sea cucumber</name>
    <dbReference type="NCBI Taxonomy" id="307972"/>
    <lineage>
        <taxon>Eukaryota</taxon>
        <taxon>Metazoa</taxon>
        <taxon>Echinodermata</taxon>
        <taxon>Eleutherozoa</taxon>
        <taxon>Echinozoa</taxon>
        <taxon>Holothuroidea</taxon>
        <taxon>Aspidochirotacea</taxon>
        <taxon>Aspidochirotida</taxon>
        <taxon>Stichopodidae</taxon>
        <taxon>Apostichopus</taxon>
    </lineage>
</organism>
<feature type="region of interest" description="Disordered" evidence="12">
    <location>
        <begin position="842"/>
        <end position="877"/>
    </location>
</feature>
<evidence type="ECO:0000256" key="9">
    <source>
        <dbReference type="ARBA" id="ARBA00023186"/>
    </source>
</evidence>
<comment type="caution">
    <text evidence="14">The sequence shown here is derived from an EMBL/GenBank/DDBJ whole genome shotgun (WGS) entry which is preliminary data.</text>
</comment>
<keyword evidence="10" id="KW-0539">Nucleus</keyword>
<evidence type="ECO:0000256" key="4">
    <source>
        <dbReference type="ARBA" id="ARBA00022448"/>
    </source>
</evidence>
<feature type="region of interest" description="Disordered" evidence="12">
    <location>
        <begin position="605"/>
        <end position="672"/>
    </location>
</feature>